<dbReference type="InterPro" id="IPR046213">
    <property type="entry name" value="DUF6246"/>
</dbReference>
<name>A0A2X3CKA7_KLEPN</name>
<evidence type="ECO:0000313" key="1">
    <source>
        <dbReference type="EMBL" id="SQC08995.1"/>
    </source>
</evidence>
<sequence length="123" mass="14425">MKPGKTKRRAFVWHKGVMNPQDMVILAQSLMMHGIIGKAKVRKLQRHETNEKTSEFRAADYVIAARNHFGISREEAENLTMTEFRPNAHRQIPGSERVYQEEYDHAADDYFARRKRRQAKANK</sequence>
<organism evidence="1 2">
    <name type="scientific">Klebsiella pneumoniae</name>
    <dbReference type="NCBI Taxonomy" id="573"/>
    <lineage>
        <taxon>Bacteria</taxon>
        <taxon>Pseudomonadati</taxon>
        <taxon>Pseudomonadota</taxon>
        <taxon>Gammaproteobacteria</taxon>
        <taxon>Enterobacterales</taxon>
        <taxon>Enterobacteriaceae</taxon>
        <taxon>Klebsiella/Raoultella group</taxon>
        <taxon>Klebsiella</taxon>
        <taxon>Klebsiella pneumoniae complex</taxon>
    </lineage>
</organism>
<protein>
    <submittedName>
        <fullName evidence="1">Uncharacterized protein</fullName>
    </submittedName>
</protein>
<dbReference type="Proteomes" id="UP000251088">
    <property type="component" value="Unassembled WGS sequence"/>
</dbReference>
<dbReference type="AlphaFoldDB" id="A0A2X3CKA7"/>
<evidence type="ECO:0000313" key="2">
    <source>
        <dbReference type="Proteomes" id="UP000251088"/>
    </source>
</evidence>
<reference evidence="1 2" key="1">
    <citation type="submission" date="2018-06" db="EMBL/GenBank/DDBJ databases">
        <authorList>
            <consortium name="Pathogen Informatics"/>
            <person name="Doyle S."/>
        </authorList>
    </citation>
    <scope>NUCLEOTIDE SEQUENCE [LARGE SCALE GENOMIC DNA]</scope>
    <source>
        <strain evidence="1 2">NCTC9128</strain>
    </source>
</reference>
<proteinExistence type="predicted"/>
<accession>A0A2X3CKA7</accession>
<dbReference type="EMBL" id="UAWN01000004">
    <property type="protein sequence ID" value="SQC08995.1"/>
    <property type="molecule type" value="Genomic_DNA"/>
</dbReference>
<gene>
    <name evidence="1" type="ORF">NCTC9128_00952</name>
</gene>
<dbReference type="Pfam" id="PF19759">
    <property type="entry name" value="DUF6246"/>
    <property type="match status" value="1"/>
</dbReference>